<evidence type="ECO:0000256" key="2">
    <source>
        <dbReference type="ARBA" id="ARBA00004496"/>
    </source>
</evidence>
<comment type="subcellular location">
    <subcellularLocation>
        <location evidence="2">Cytoplasm</location>
    </subcellularLocation>
    <subcellularLocation>
        <location evidence="1">Photoreceptor inner segment</location>
    </subcellularLocation>
</comment>
<comment type="caution">
    <text evidence="7">The sequence shown here is derived from an EMBL/GenBank/DDBJ whole genome shotgun (WGS) entry which is preliminary data.</text>
</comment>
<evidence type="ECO:0000256" key="4">
    <source>
        <dbReference type="ARBA" id="ARBA00024819"/>
    </source>
</evidence>
<dbReference type="EMBL" id="CAMPGE010022707">
    <property type="protein sequence ID" value="CAI2380729.1"/>
    <property type="molecule type" value="Genomic_DNA"/>
</dbReference>
<protein>
    <recommendedName>
        <fullName evidence="5">Cilia- and flagella-associated protein 418</fullName>
    </recommendedName>
</protein>
<feature type="compositionally biased region" description="Basic and acidic residues" evidence="6">
    <location>
        <begin position="83"/>
        <end position="92"/>
    </location>
</feature>
<evidence type="ECO:0000313" key="8">
    <source>
        <dbReference type="Proteomes" id="UP001295684"/>
    </source>
</evidence>
<evidence type="ECO:0000256" key="3">
    <source>
        <dbReference type="ARBA" id="ARBA00022490"/>
    </source>
</evidence>
<name>A0AAD1XXH9_EUPCR</name>
<reference evidence="7" key="1">
    <citation type="submission" date="2023-07" db="EMBL/GenBank/DDBJ databases">
        <authorList>
            <consortium name="AG Swart"/>
            <person name="Singh M."/>
            <person name="Singh A."/>
            <person name="Seah K."/>
            <person name="Emmerich C."/>
        </authorList>
    </citation>
    <scope>NUCLEOTIDE SEQUENCE</scope>
    <source>
        <strain evidence="7">DP1</strain>
    </source>
</reference>
<keyword evidence="3" id="KW-0963">Cytoplasm</keyword>
<dbReference type="PANTHER" id="PTHR33958:SF1">
    <property type="entry name" value="CILIA- AND FLAGELLA-ASSOCIATED PROTEIN 418"/>
    <property type="match status" value="1"/>
</dbReference>
<feature type="compositionally biased region" description="Acidic residues" evidence="6">
    <location>
        <begin position="40"/>
        <end position="52"/>
    </location>
</feature>
<dbReference type="InterPro" id="IPR029239">
    <property type="entry name" value="CFAP418"/>
</dbReference>
<dbReference type="GO" id="GO:0005829">
    <property type="term" value="C:cytosol"/>
    <property type="evidence" value="ECO:0007669"/>
    <property type="project" value="TreeGrafter"/>
</dbReference>
<accession>A0AAD1XXH9</accession>
<comment type="function">
    <text evidence="4">May be involved in photoreceptor outer segment disk morphogenesis.</text>
</comment>
<organism evidence="7 8">
    <name type="scientific">Euplotes crassus</name>
    <dbReference type="NCBI Taxonomy" id="5936"/>
    <lineage>
        <taxon>Eukaryota</taxon>
        <taxon>Sar</taxon>
        <taxon>Alveolata</taxon>
        <taxon>Ciliophora</taxon>
        <taxon>Intramacronucleata</taxon>
        <taxon>Spirotrichea</taxon>
        <taxon>Hypotrichia</taxon>
        <taxon>Euplotida</taxon>
        <taxon>Euplotidae</taxon>
        <taxon>Moneuplotes</taxon>
    </lineage>
</organism>
<keyword evidence="8" id="KW-1185">Reference proteome</keyword>
<feature type="compositionally biased region" description="Acidic residues" evidence="6">
    <location>
        <begin position="1"/>
        <end position="13"/>
    </location>
</feature>
<sequence length="220" mass="24448">MDDLDDLLDDLEEVPAKKTYEASSGGYSGFQSSKPKKTEDDEFEDMLDDMLGPDDLPKEKYSKPRKVYTSSKPIDDFGAFEEEHKDTGHDGWGEPSSGFGASSSSSVPKIAKKGDKCYPVVVAGEDIPSGYCANSKHLAVCDKLICLSCSHNVVRFVGKKWKDDVEYLFFRNFIKIPDKLKTKAVFESGYCAYACQCKWISTDTRISLPHGGIKWTCPGH</sequence>
<dbReference type="Proteomes" id="UP001295684">
    <property type="component" value="Unassembled WGS sequence"/>
</dbReference>
<proteinExistence type="predicted"/>
<evidence type="ECO:0000313" key="7">
    <source>
        <dbReference type="EMBL" id="CAI2380729.1"/>
    </source>
</evidence>
<evidence type="ECO:0000256" key="5">
    <source>
        <dbReference type="ARBA" id="ARBA00026215"/>
    </source>
</evidence>
<evidence type="ECO:0000256" key="6">
    <source>
        <dbReference type="SAM" id="MobiDB-lite"/>
    </source>
</evidence>
<feature type="region of interest" description="Disordered" evidence="6">
    <location>
        <begin position="83"/>
        <end position="104"/>
    </location>
</feature>
<evidence type="ECO:0000256" key="1">
    <source>
        <dbReference type="ARBA" id="ARBA00004437"/>
    </source>
</evidence>
<dbReference type="PANTHER" id="PTHR33958">
    <property type="entry name" value="PROTEIN C8ORF37"/>
    <property type="match status" value="1"/>
</dbReference>
<gene>
    <name evidence="7" type="ORF">ECRASSUSDP1_LOCUS22169</name>
</gene>
<dbReference type="Pfam" id="PF14996">
    <property type="entry name" value="RMP"/>
    <property type="match status" value="1"/>
</dbReference>
<dbReference type="AlphaFoldDB" id="A0AAD1XXH9"/>
<feature type="region of interest" description="Disordered" evidence="6">
    <location>
        <begin position="1"/>
        <end position="67"/>
    </location>
</feature>